<accession>A0A1W2TK60</accession>
<dbReference type="EMBL" id="DF977478">
    <property type="protein sequence ID" value="GAP88630.2"/>
    <property type="molecule type" value="Genomic_DNA"/>
</dbReference>
<sequence length="390" mass="43972">MPRSLQQFDLFEKFPYDIRHIIWEELIFTPGIHFLKFVKTIDTPPATPVQTSADANSSGSLVAIPERHAEGVPNAEGLVYSAALMPVFPLVSADNSYYITKKNTLTQLRKSCDEAKFLVEKVLAQPGNLTLDDGQLVLLQRSSDVVCIDYPNISHGRYLGKWAEHLNLDQLAKVRRLAVRYHHEWDNDQVVCAYCGRVHSYHGKHPFPRHVYEFAALFKNLESFYFIDYLTVRKPSRSPRRPHQAPVSRGTGERFASGGSGRTYFEVDPESCTTHTRVHETLSWLRNNYLAHCRRKSLGPSQPENVRFKVLACEWDSDQKLVPPKRVGIQTTLTRKRRARIHTLSPTTPSPSSPAGGNGSTPLPANTSPLPVVFGDAGKSKFDFSLEIPH</sequence>
<gene>
    <name evidence="2" type="ORF">SAMD00023353_3300750</name>
</gene>
<keyword evidence="3" id="KW-1185">Reference proteome</keyword>
<evidence type="ECO:0000313" key="3">
    <source>
        <dbReference type="Proteomes" id="UP000054516"/>
    </source>
</evidence>
<evidence type="ECO:0000313" key="2">
    <source>
        <dbReference type="EMBL" id="GAP88630.2"/>
    </source>
</evidence>
<evidence type="ECO:0000256" key="1">
    <source>
        <dbReference type="SAM" id="MobiDB-lite"/>
    </source>
</evidence>
<name>A0A1W2TK60_ROSNE</name>
<feature type="region of interest" description="Disordered" evidence="1">
    <location>
        <begin position="337"/>
        <end position="372"/>
    </location>
</feature>
<dbReference type="Proteomes" id="UP000054516">
    <property type="component" value="Unassembled WGS sequence"/>
</dbReference>
<reference evidence="2" key="1">
    <citation type="submission" date="2016-03" db="EMBL/GenBank/DDBJ databases">
        <title>Draft genome sequence of Rosellinia necatrix.</title>
        <authorList>
            <person name="Kanematsu S."/>
        </authorList>
    </citation>
    <scope>NUCLEOTIDE SEQUENCE [LARGE SCALE GENOMIC DNA]</scope>
    <source>
        <strain evidence="2">W97</strain>
    </source>
</reference>
<organism evidence="2">
    <name type="scientific">Rosellinia necatrix</name>
    <name type="common">White root-rot fungus</name>
    <dbReference type="NCBI Taxonomy" id="77044"/>
    <lineage>
        <taxon>Eukaryota</taxon>
        <taxon>Fungi</taxon>
        <taxon>Dikarya</taxon>
        <taxon>Ascomycota</taxon>
        <taxon>Pezizomycotina</taxon>
        <taxon>Sordariomycetes</taxon>
        <taxon>Xylariomycetidae</taxon>
        <taxon>Xylariales</taxon>
        <taxon>Xylariaceae</taxon>
        <taxon>Rosellinia</taxon>
    </lineage>
</organism>
<dbReference type="OMA" id="LACEWDI"/>
<dbReference type="AlphaFoldDB" id="A0A1W2TK60"/>
<feature type="region of interest" description="Disordered" evidence="1">
    <location>
        <begin position="235"/>
        <end position="262"/>
    </location>
</feature>
<proteinExistence type="predicted"/>
<dbReference type="OrthoDB" id="4655872at2759"/>
<protein>
    <submittedName>
        <fullName evidence="2">Uncharacterized protein</fullName>
    </submittedName>
</protein>
<dbReference type="STRING" id="77044.A0A1W2TK60"/>